<dbReference type="OrthoDB" id="252265at2759"/>
<dbReference type="InterPro" id="IPR016193">
    <property type="entry name" value="Cytidine_deaminase-like"/>
</dbReference>
<dbReference type="Gene3D" id="3.40.140.10">
    <property type="entry name" value="Cytidine Deaminase, domain 2"/>
    <property type="match status" value="1"/>
</dbReference>
<evidence type="ECO:0008006" key="3">
    <source>
        <dbReference type="Google" id="ProtNLM"/>
    </source>
</evidence>
<dbReference type="GO" id="GO:0006139">
    <property type="term" value="P:nucleobase-containing compound metabolic process"/>
    <property type="evidence" value="ECO:0007669"/>
    <property type="project" value="UniProtKB-ARBA"/>
</dbReference>
<gene>
    <name evidence="1" type="ORF">L202_06393</name>
</gene>
<evidence type="ECO:0000313" key="2">
    <source>
        <dbReference type="Proteomes" id="UP000094065"/>
    </source>
</evidence>
<evidence type="ECO:0000313" key="1">
    <source>
        <dbReference type="EMBL" id="ODN75195.1"/>
    </source>
</evidence>
<comment type="caution">
    <text evidence="1">The sequence shown here is derived from an EMBL/GenBank/DDBJ whole genome shotgun (WGS) entry which is preliminary data.</text>
</comment>
<sequence length="203" mass="22152">MAPSQETPLKSTTDSLHLELMSHCLQLTFNCIPSPTAFNVGSIVFLPSSSPFFEHLIHHFQAFPNDTISDPTGLILGEGWSRQIPGNTHAEANALANLTTRWEHLLDGHDDAKHHFPALKDVLKDSVCYATMEPCSVRTSGGPSCALELVQSHVQAVFLGVEEPPDYVQCEGVRILQDGGVNVIRVVGLEEQCLEAARRGRGD</sequence>
<organism evidence="1 2">
    <name type="scientific">Cryptococcus amylolentus CBS 6039</name>
    <dbReference type="NCBI Taxonomy" id="1295533"/>
    <lineage>
        <taxon>Eukaryota</taxon>
        <taxon>Fungi</taxon>
        <taxon>Dikarya</taxon>
        <taxon>Basidiomycota</taxon>
        <taxon>Agaricomycotina</taxon>
        <taxon>Tremellomycetes</taxon>
        <taxon>Tremellales</taxon>
        <taxon>Cryptococcaceae</taxon>
        <taxon>Cryptococcus</taxon>
    </lineage>
</organism>
<dbReference type="EMBL" id="AWGJ01000010">
    <property type="protein sequence ID" value="ODN75195.1"/>
    <property type="molecule type" value="Genomic_DNA"/>
</dbReference>
<dbReference type="GO" id="GO:0003824">
    <property type="term" value="F:catalytic activity"/>
    <property type="evidence" value="ECO:0007669"/>
    <property type="project" value="InterPro"/>
</dbReference>
<dbReference type="Pfam" id="PF18785">
    <property type="entry name" value="Inv-AAD"/>
    <property type="match status" value="1"/>
</dbReference>
<dbReference type="STRING" id="1295533.A0A1E3HGE6"/>
<reference evidence="1 2" key="1">
    <citation type="submission" date="2016-06" db="EMBL/GenBank/DDBJ databases">
        <title>Evolution of pathogenesis and genome organization in the Tremellales.</title>
        <authorList>
            <person name="Cuomo C."/>
            <person name="Litvintseva A."/>
            <person name="Heitman J."/>
            <person name="Chen Y."/>
            <person name="Sun S."/>
            <person name="Springer D."/>
            <person name="Dromer F."/>
            <person name="Young S."/>
            <person name="Zeng Q."/>
            <person name="Chapman S."/>
            <person name="Gujja S."/>
            <person name="Saif S."/>
            <person name="Birren B."/>
        </authorList>
    </citation>
    <scope>NUCLEOTIDE SEQUENCE [LARGE SCALE GENOMIC DNA]</scope>
    <source>
        <strain evidence="1 2">CBS 6039</strain>
    </source>
</reference>
<dbReference type="RefSeq" id="XP_018990845.1">
    <property type="nucleotide sequence ID" value="XM_019140870.1"/>
</dbReference>
<proteinExistence type="predicted"/>
<dbReference type="GeneID" id="30157702"/>
<dbReference type="SUPFAM" id="SSF53927">
    <property type="entry name" value="Cytidine deaminase-like"/>
    <property type="match status" value="1"/>
</dbReference>
<dbReference type="Proteomes" id="UP000094065">
    <property type="component" value="Unassembled WGS sequence"/>
</dbReference>
<dbReference type="AlphaFoldDB" id="A0A1E3HGE6"/>
<accession>A0A1E3HGE6</accession>
<protein>
    <recommendedName>
        <fullName evidence="3">CMP/dCMP-type deaminase domain-containing protein</fullName>
    </recommendedName>
</protein>
<name>A0A1E3HGE6_9TREE</name>
<keyword evidence="2" id="KW-1185">Reference proteome</keyword>